<dbReference type="AlphaFoldDB" id="A0A8C7PP22"/>
<dbReference type="GO" id="GO:0030136">
    <property type="term" value="C:clathrin-coated vesicle"/>
    <property type="evidence" value="ECO:0007669"/>
    <property type="project" value="UniProtKB-SubCell"/>
</dbReference>
<dbReference type="GO" id="GO:0015031">
    <property type="term" value="P:protein transport"/>
    <property type="evidence" value="ECO:0007669"/>
    <property type="project" value="UniProtKB-KW"/>
</dbReference>
<evidence type="ECO:0000256" key="10">
    <source>
        <dbReference type="ARBA" id="ARBA00023136"/>
    </source>
</evidence>
<dbReference type="SUPFAM" id="SSF56815">
    <property type="entry name" value="Sec1/munc18-like (SM) proteins"/>
    <property type="match status" value="1"/>
</dbReference>
<keyword evidence="10" id="KW-0472">Membrane</keyword>
<dbReference type="GO" id="GO:0005769">
    <property type="term" value="C:early endosome"/>
    <property type="evidence" value="ECO:0007669"/>
    <property type="project" value="UniProtKB-SubCell"/>
</dbReference>
<reference evidence="15" key="3">
    <citation type="submission" date="2025-09" db="UniProtKB">
        <authorList>
            <consortium name="Ensembl"/>
        </authorList>
    </citation>
    <scope>IDENTIFICATION</scope>
</reference>
<evidence type="ECO:0000256" key="1">
    <source>
        <dbReference type="ARBA" id="ARBA00004132"/>
    </source>
</evidence>
<sequence>MSAHLSNGRVNLNILREAARKELREFLDKCAGSKAIVWDEYLTGPFGLIAQYSLLKEHEVEKMFTLKGGRLPAADVKNIIFFVRPRLELMDIIAENVISEDKMHSPRDFHILFVPRRSMLCEQRLKEQGVLGSFINIDEYILDLIPYDGDLLSMESEGAFRECYLESDQTSLYHTAKGLMTLQALYGTIPQIFGKGECARHVANMMLRMKREFAGSQTQILPVFDSLLLLDRNIDLLTPLATQLTYEGLIDEVYGITNGYAKLPPEKFAAQKKQGEVGKDLPTEPKKMQLNSAEELYAEIRDKNFNAIGAALSKKAKIISAAFEERHNAKTVGEIKQFVSQLPHMQAARSSLANHTSIAELIKDITSEKNSLYSFSFHVQLTTLHSSSLPSVLISSEAFFDNLTVEQEFMTGVDTDKVNTYIEDSIAQKDPLIKILRLVCMQSVCNNGLKQKILDYYKREILQTYGYEHMLTLNNLEKTGLLKPQTSTRNNYPTIRKTLKLWMEDANEQNPNDISYVYSGYAPLSIRLTQVLARPGWRSIEEVLKMLPGPHFEERQQLPAGLHKKRQQGENRTTLVFFLGGVTYAEVAALRFLSQMEDGGTEYIIATTKLINGTSWIKSLMDRPEAP</sequence>
<dbReference type="InterPro" id="IPR043154">
    <property type="entry name" value="Sec-1-like_dom1"/>
</dbReference>
<evidence type="ECO:0000256" key="6">
    <source>
        <dbReference type="ARBA" id="ARBA00009884"/>
    </source>
</evidence>
<keyword evidence="12" id="KW-0968">Cytoplasmic vesicle</keyword>
<name>A0A8C7PP22_ONCMY</name>
<evidence type="ECO:0000256" key="11">
    <source>
        <dbReference type="ARBA" id="ARBA00023228"/>
    </source>
</evidence>
<reference evidence="15" key="1">
    <citation type="submission" date="2020-07" db="EMBL/GenBank/DDBJ databases">
        <title>A long reads based de novo assembly of the rainbow trout Arlee double haploid line genome.</title>
        <authorList>
            <person name="Gao G."/>
            <person name="Palti Y."/>
        </authorList>
    </citation>
    <scope>NUCLEOTIDE SEQUENCE [LARGE SCALE GENOMIC DNA]</scope>
</reference>
<accession>A0A8C7PP22</accession>
<evidence type="ECO:0000256" key="3">
    <source>
        <dbReference type="ARBA" id="ARBA00004419"/>
    </source>
</evidence>
<dbReference type="Gene3D" id="3.90.830.10">
    <property type="entry name" value="Syntaxin Binding Protein 1, Chain A, domain 2"/>
    <property type="match status" value="1"/>
</dbReference>
<keyword evidence="9" id="KW-0653">Protein transport</keyword>
<evidence type="ECO:0000256" key="14">
    <source>
        <dbReference type="ARBA" id="ARBA00054535"/>
    </source>
</evidence>
<dbReference type="Pfam" id="PF00995">
    <property type="entry name" value="Sec1"/>
    <property type="match status" value="1"/>
</dbReference>
<comment type="subcellular location">
    <subcellularLocation>
        <location evidence="3">Cytoplasmic vesicle</location>
        <location evidence="3">Autophagosome</location>
    </subcellularLocation>
    <subcellularLocation>
        <location evidence="1">Cytoplasmic vesicle</location>
        <location evidence="1">Clathrin-coated vesicle</location>
    </subcellularLocation>
    <subcellularLocation>
        <location evidence="2">Early endosome</location>
    </subcellularLocation>
    <subcellularLocation>
        <location evidence="4">Late endosome membrane</location>
        <topology evidence="4">Peripheral membrane protein</topology>
        <orientation evidence="4">Cytoplasmic side</orientation>
    </subcellularLocation>
    <subcellularLocation>
        <location evidence="5">Lysosome membrane</location>
        <topology evidence="5">Peripheral membrane protein</topology>
        <orientation evidence="5">Cytoplasmic side</orientation>
    </subcellularLocation>
</comment>
<dbReference type="Proteomes" id="UP000694395">
    <property type="component" value="Chromosome 11"/>
</dbReference>
<evidence type="ECO:0000256" key="5">
    <source>
        <dbReference type="ARBA" id="ARBA00004630"/>
    </source>
</evidence>
<evidence type="ECO:0000256" key="13">
    <source>
        <dbReference type="ARBA" id="ARBA00039493"/>
    </source>
</evidence>
<dbReference type="GO" id="GO:0031902">
    <property type="term" value="C:late endosome membrane"/>
    <property type="evidence" value="ECO:0007669"/>
    <property type="project" value="UniProtKB-SubCell"/>
</dbReference>
<dbReference type="Ensembl" id="ENSOMYT00000026750.2">
    <property type="protein sequence ID" value="ENSOMYP00000024436.2"/>
    <property type="gene ID" value="ENSOMYG00000011575.2"/>
</dbReference>
<evidence type="ECO:0000256" key="9">
    <source>
        <dbReference type="ARBA" id="ARBA00022927"/>
    </source>
</evidence>
<keyword evidence="16" id="KW-1185">Reference proteome</keyword>
<dbReference type="Gene3D" id="3.40.50.1910">
    <property type="match status" value="1"/>
</dbReference>
<protein>
    <recommendedName>
        <fullName evidence="13">Vacuolar protein sorting-associated protein 33A</fullName>
    </recommendedName>
</protein>
<dbReference type="GO" id="GO:0016192">
    <property type="term" value="P:vesicle-mediated transport"/>
    <property type="evidence" value="ECO:0007669"/>
    <property type="project" value="InterPro"/>
</dbReference>
<evidence type="ECO:0000256" key="12">
    <source>
        <dbReference type="ARBA" id="ARBA00023329"/>
    </source>
</evidence>
<organism evidence="15 16">
    <name type="scientific">Oncorhynchus mykiss</name>
    <name type="common">Rainbow trout</name>
    <name type="synonym">Salmo gairdneri</name>
    <dbReference type="NCBI Taxonomy" id="8022"/>
    <lineage>
        <taxon>Eukaryota</taxon>
        <taxon>Metazoa</taxon>
        <taxon>Chordata</taxon>
        <taxon>Craniata</taxon>
        <taxon>Vertebrata</taxon>
        <taxon>Euteleostomi</taxon>
        <taxon>Actinopterygii</taxon>
        <taxon>Neopterygii</taxon>
        <taxon>Teleostei</taxon>
        <taxon>Protacanthopterygii</taxon>
        <taxon>Salmoniformes</taxon>
        <taxon>Salmonidae</taxon>
        <taxon>Salmoninae</taxon>
        <taxon>Oncorhynchus</taxon>
    </lineage>
</organism>
<comment type="function">
    <text evidence="14">Plays a role in vesicle-mediated protein trafficking to lysosomal compartments including the endocytic membrane transport and autophagic pathways. Believed to act as a core component of the putative HOPS and CORVET endosomal tethering complexes which are proposed to be involved in the Rab5-to-Rab7 endosome conversion probably implicating MON1A/B, and via binding SNAREs and SNARE complexes to mediate tethering and docking events during SNARE-mediated membrane fusion. The HOPS complex is proposed to be recruited to Rab7 on the late endosomal membrane and to regulate late endocytic, phagocytic and autophagic traffic towards lysosomes. The CORVET complex is proposed to function as a Rab5 effector to mediate early endosome fusion probably in specific endosome subpopulations. Required for fusion of endosomes and autophagosomes with lysosomes; the function is dependent on its association with VPS16 but not VIPAS39. The function in autophagosome-lysosome fusion implicates STX17 but not UVRAG.</text>
</comment>
<evidence type="ECO:0000256" key="8">
    <source>
        <dbReference type="ARBA" id="ARBA00022753"/>
    </source>
</evidence>
<dbReference type="Gene3D" id="1.25.40.850">
    <property type="match status" value="1"/>
</dbReference>
<reference evidence="15" key="2">
    <citation type="submission" date="2025-08" db="UniProtKB">
        <authorList>
            <consortium name="Ensembl"/>
        </authorList>
    </citation>
    <scope>IDENTIFICATION</scope>
</reference>
<comment type="similarity">
    <text evidence="6">Belongs to the STXBP/unc-18/SEC1 family.</text>
</comment>
<dbReference type="GO" id="GO:0005765">
    <property type="term" value="C:lysosomal membrane"/>
    <property type="evidence" value="ECO:0007669"/>
    <property type="project" value="UniProtKB-SubCell"/>
</dbReference>
<evidence type="ECO:0000313" key="16">
    <source>
        <dbReference type="Proteomes" id="UP000694395"/>
    </source>
</evidence>
<evidence type="ECO:0000313" key="15">
    <source>
        <dbReference type="Ensembl" id="ENSOMYP00000024436.2"/>
    </source>
</evidence>
<dbReference type="FunFam" id="1.25.40.850:FF:000002">
    <property type="entry name" value="Vacuolar protein sorting-associated protein 33A"/>
    <property type="match status" value="1"/>
</dbReference>
<dbReference type="Gene3D" id="3.40.50.2060">
    <property type="match status" value="1"/>
</dbReference>
<dbReference type="InterPro" id="IPR043155">
    <property type="entry name" value="VPS33_dom3b"/>
</dbReference>
<proteinExistence type="inferred from homology"/>
<dbReference type="FunFam" id="3.40.50.1910:FF:000008">
    <property type="entry name" value="vacuolar protein sorting-associated protein 33A isoform X2"/>
    <property type="match status" value="1"/>
</dbReference>
<dbReference type="InterPro" id="IPR036045">
    <property type="entry name" value="Sec1-like_sf"/>
</dbReference>
<evidence type="ECO:0000256" key="2">
    <source>
        <dbReference type="ARBA" id="ARBA00004412"/>
    </source>
</evidence>
<dbReference type="GO" id="GO:0005776">
    <property type="term" value="C:autophagosome"/>
    <property type="evidence" value="ECO:0007669"/>
    <property type="project" value="UniProtKB-SubCell"/>
</dbReference>
<keyword evidence="7" id="KW-0813">Transport</keyword>
<evidence type="ECO:0000256" key="7">
    <source>
        <dbReference type="ARBA" id="ARBA00022448"/>
    </source>
</evidence>
<dbReference type="PANTHER" id="PTHR11679">
    <property type="entry name" value="VESICLE PROTEIN SORTING-ASSOCIATED"/>
    <property type="match status" value="1"/>
</dbReference>
<dbReference type="FunFam" id="3.40.50.1910:FF:000005">
    <property type="entry name" value="vacuolar protein sorting-associated protein 33A isoform X1"/>
    <property type="match status" value="1"/>
</dbReference>
<dbReference type="InterPro" id="IPR043127">
    <property type="entry name" value="Sec-1-like_dom3a"/>
</dbReference>
<evidence type="ECO:0000256" key="4">
    <source>
        <dbReference type="ARBA" id="ARBA00004492"/>
    </source>
</evidence>
<keyword evidence="8" id="KW-0967">Endosome</keyword>
<dbReference type="GeneTree" id="ENSGT00940000155165"/>
<dbReference type="InterPro" id="IPR027482">
    <property type="entry name" value="Sec1-like_dom2"/>
</dbReference>
<keyword evidence="11" id="KW-0458">Lysosome</keyword>
<dbReference type="InterPro" id="IPR001619">
    <property type="entry name" value="Sec1-like"/>
</dbReference>